<name>A0A8J9X100_PHATR</name>
<organism evidence="2">
    <name type="scientific">Phaeodactylum tricornutum</name>
    <name type="common">Diatom</name>
    <dbReference type="NCBI Taxonomy" id="2850"/>
    <lineage>
        <taxon>Eukaryota</taxon>
        <taxon>Sar</taxon>
        <taxon>Stramenopiles</taxon>
        <taxon>Ochrophyta</taxon>
        <taxon>Bacillariophyta</taxon>
        <taxon>Bacillariophyceae</taxon>
        <taxon>Bacillariophycidae</taxon>
        <taxon>Naviculales</taxon>
        <taxon>Phaeodactylaceae</taxon>
        <taxon>Phaeodactylum</taxon>
    </lineage>
</organism>
<feature type="region of interest" description="Disordered" evidence="1">
    <location>
        <begin position="523"/>
        <end position="553"/>
    </location>
</feature>
<reference evidence="2" key="1">
    <citation type="submission" date="2022-02" db="EMBL/GenBank/DDBJ databases">
        <authorList>
            <person name="Giguere J D."/>
        </authorList>
    </citation>
    <scope>NUCLEOTIDE SEQUENCE</scope>
    <source>
        <strain evidence="2">CCAP 1055/1</strain>
    </source>
</reference>
<evidence type="ECO:0000256" key="1">
    <source>
        <dbReference type="SAM" id="MobiDB-lite"/>
    </source>
</evidence>
<accession>A0A8J9X100</accession>
<dbReference type="Proteomes" id="UP000836788">
    <property type="component" value="Chromosome 11"/>
</dbReference>
<dbReference type="AlphaFoldDB" id="A0A8J9X100"/>
<protein>
    <submittedName>
        <fullName evidence="2">Uncharacterized protein</fullName>
    </submittedName>
</protein>
<sequence length="572" mass="64542">MNSNQLSKSETNGERKPATIPLTLNASATAPDTLSETNPTFTNQNLSENGRNKSNDGYPSARENMHVAGLADVVLQEPTGLAPGFSPSTSSFVVGRFFQSGMSELFDLANFPTSDEKMKTKDALLRYFLHRSRLPQSFPENRIEKEMDILQRSEGGVEEPLPSRRFATSSNKHAIASARNNDFLKGPASKSFAELLEAIQLKKPPRSLYHGDAFRSGYSSISLDQVEAATRARHKSLISNHSHERPSRTVHSFSLQFNEVSIASIANWGKNKQHNSITVSEKSRAARRRYFTVDSKFRKCGICYRWGHYELECTSQTEDRSTVFGQEVTSIRSQPLDQQKKDVAIAWKQEYEAVVENCNGYFIEQQKQRPKKPAKRKMQNAKKRGSSFDKTFMDGIVIKATGPSKLHDLSPLQQGEVVAWMTDEKSMSDQKYVNAGVVVRTNINTGRVLLRFIDTIAPSPDSTCLVRNEGTSLWIALDALHRIEPDFDTARLGKKQRKKGSRKLKPARKAMTWKKTYRRKNQSKLNANGDGTMNPRITPRKRSDGTYVAPRGRRPEGFEWEENRGLWISSQL</sequence>
<dbReference type="EMBL" id="OU594952">
    <property type="protein sequence ID" value="CAG9279290.1"/>
    <property type="molecule type" value="Genomic_DNA"/>
</dbReference>
<feature type="compositionally biased region" description="Polar residues" evidence="1">
    <location>
        <begin position="1"/>
        <end position="10"/>
    </location>
</feature>
<evidence type="ECO:0000313" key="2">
    <source>
        <dbReference type="EMBL" id="CAG9279290.1"/>
    </source>
</evidence>
<gene>
    <name evidence="2" type="ORF">PTTT1_LOCUS9616</name>
</gene>
<feature type="region of interest" description="Disordered" evidence="1">
    <location>
        <begin position="492"/>
        <end position="511"/>
    </location>
</feature>
<feature type="region of interest" description="Disordered" evidence="1">
    <location>
        <begin position="1"/>
        <end position="61"/>
    </location>
</feature>
<feature type="compositionally biased region" description="Polar residues" evidence="1">
    <location>
        <begin position="22"/>
        <end position="49"/>
    </location>
</feature>
<proteinExistence type="predicted"/>